<keyword evidence="2" id="KW-1185">Reference proteome</keyword>
<dbReference type="RefSeq" id="WP_111631371.1">
    <property type="nucleotide sequence ID" value="NZ_QLMC01000010.1"/>
</dbReference>
<evidence type="ECO:0000313" key="2">
    <source>
        <dbReference type="Proteomes" id="UP000248790"/>
    </source>
</evidence>
<gene>
    <name evidence="1" type="ORF">LX87_05370</name>
</gene>
<organism evidence="1 2">
    <name type="scientific">Larkinella arboricola</name>
    <dbReference type="NCBI Taxonomy" id="643671"/>
    <lineage>
        <taxon>Bacteria</taxon>
        <taxon>Pseudomonadati</taxon>
        <taxon>Bacteroidota</taxon>
        <taxon>Cytophagia</taxon>
        <taxon>Cytophagales</taxon>
        <taxon>Spirosomataceae</taxon>
        <taxon>Larkinella</taxon>
    </lineage>
</organism>
<dbReference type="EMBL" id="QLMC01000010">
    <property type="protein sequence ID" value="RAJ91029.1"/>
    <property type="molecule type" value="Genomic_DNA"/>
</dbReference>
<dbReference type="Gene3D" id="2.120.10.10">
    <property type="match status" value="2"/>
</dbReference>
<evidence type="ECO:0008006" key="3">
    <source>
        <dbReference type="Google" id="ProtNLM"/>
    </source>
</evidence>
<dbReference type="InterPro" id="IPR036278">
    <property type="entry name" value="Sialidase_sf"/>
</dbReference>
<dbReference type="CDD" id="cd15482">
    <property type="entry name" value="Sialidase_non-viral"/>
    <property type="match status" value="1"/>
</dbReference>
<name>A0A327WR47_LARAB</name>
<reference evidence="1 2" key="1">
    <citation type="submission" date="2018-06" db="EMBL/GenBank/DDBJ databases">
        <title>Genomic Encyclopedia of Archaeal and Bacterial Type Strains, Phase II (KMG-II): from individual species to whole genera.</title>
        <authorList>
            <person name="Goeker M."/>
        </authorList>
    </citation>
    <scope>NUCLEOTIDE SEQUENCE [LARGE SCALE GENOMIC DNA]</scope>
    <source>
        <strain evidence="1 2">DSM 21851</strain>
    </source>
</reference>
<dbReference type="AlphaFoldDB" id="A0A327WR47"/>
<dbReference type="SUPFAM" id="SSF50939">
    <property type="entry name" value="Sialidases"/>
    <property type="match status" value="2"/>
</dbReference>
<evidence type="ECO:0000313" key="1">
    <source>
        <dbReference type="EMBL" id="RAJ91029.1"/>
    </source>
</evidence>
<dbReference type="OrthoDB" id="20875at2"/>
<dbReference type="Proteomes" id="UP000248790">
    <property type="component" value="Unassembled WGS sequence"/>
</dbReference>
<protein>
    <recommendedName>
        <fullName evidence="3">BNR repeat protein</fullName>
    </recommendedName>
</protein>
<sequence length="691" mass="77403">MNSSIKHLFLLLTFLTGLTTAYGRKKDDGPVVTKIWDQATHSAFTDLIRFKGAFYCSFREGSGHIPGTDGKVRILKSTTGKDWESVALLEKEGIDLRDPKLSITPNGRLMIIIGGSIYQQGKLLGRAPHVAFSDKTGLKFSTPEKVNVDPSIVSWGDWIWRVTWHKGTGYAIDYQIGPQERNGPTAMYLLKTKDGKSFEKVSKLDVDGFPNEATVRFDQHDSLFVLIRREIGDKVGMLAKSAAPYTNWNFRRLTMRLGGPNFLFLNDQQLVMGTRSYETVPNTAFFLGDKNGKFRKIFKLPSSGDNSYPGMVLHEGTLYISYYSSHEGKTSIYFTQVPVSQLTALNKAPDILPSKPIWNSSPHSAFTDLLRFNGKFYCTFREGLGHVPVHTKPGESSDGTIRVIASVDGEKWESQALITEPGIDLRDPKLAITPDGRLMITCGGSDYVDNKLMEWHTRVMFSKDGQQWTSPMRVRGIPSNNWFFRITWNGPTGYVASNVCETDPKTGQVNTKNRKLILYKTVDGINYQAVSNDFNPSPEGCEATVKFRADSSLVILIRNAGGNSTAGFLASSKPPYQKFEIVQIDHGMGGQNFFELTDNRWLVVTREYPYERPPSRTGTATVMLQVDENGIFQRLYELPSGGDTSYPGLLIHEDKLWISYYSSHEGKSAIYLSVIPMAQLKDRIQSLLTLK</sequence>
<comment type="caution">
    <text evidence="1">The sequence shown here is derived from an EMBL/GenBank/DDBJ whole genome shotgun (WGS) entry which is preliminary data.</text>
</comment>
<proteinExistence type="predicted"/>
<accession>A0A327WR47</accession>